<dbReference type="GO" id="GO:0005524">
    <property type="term" value="F:ATP binding"/>
    <property type="evidence" value="ECO:0007669"/>
    <property type="project" value="UniProtKB-KW"/>
</dbReference>
<dbReference type="PANTHER" id="PTHR43289:SF6">
    <property type="entry name" value="SERINE_THREONINE-PROTEIN KINASE NEKL-3"/>
    <property type="match status" value="1"/>
</dbReference>
<evidence type="ECO:0000256" key="3">
    <source>
        <dbReference type="ARBA" id="ARBA00022777"/>
    </source>
</evidence>
<organism evidence="6 7">
    <name type="scientific">Enterobacter asburiae</name>
    <dbReference type="NCBI Taxonomy" id="61645"/>
    <lineage>
        <taxon>Bacteria</taxon>
        <taxon>Pseudomonadati</taxon>
        <taxon>Pseudomonadota</taxon>
        <taxon>Gammaproteobacteria</taxon>
        <taxon>Enterobacterales</taxon>
        <taxon>Enterobacteriaceae</taxon>
        <taxon>Enterobacter</taxon>
        <taxon>Enterobacter cloacae complex</taxon>
    </lineage>
</organism>
<evidence type="ECO:0000313" key="6">
    <source>
        <dbReference type="EMBL" id="STD25616.1"/>
    </source>
</evidence>
<name>A0A376FLF0_ENTAS</name>
<dbReference type="GO" id="GO:0004674">
    <property type="term" value="F:protein serine/threonine kinase activity"/>
    <property type="evidence" value="ECO:0007669"/>
    <property type="project" value="UniProtKB-EC"/>
</dbReference>
<keyword evidence="2" id="KW-0547">Nucleotide-binding</keyword>
<evidence type="ECO:0000256" key="2">
    <source>
        <dbReference type="ARBA" id="ARBA00022741"/>
    </source>
</evidence>
<dbReference type="PANTHER" id="PTHR43289">
    <property type="entry name" value="MITOGEN-ACTIVATED PROTEIN KINASE KINASE KINASE 20-RELATED"/>
    <property type="match status" value="1"/>
</dbReference>
<dbReference type="Pfam" id="PF00069">
    <property type="entry name" value="Pkinase"/>
    <property type="match status" value="1"/>
</dbReference>
<dbReference type="InterPro" id="IPR000719">
    <property type="entry name" value="Prot_kinase_dom"/>
</dbReference>
<gene>
    <name evidence="6" type="primary">pknB</name>
    <name evidence="6" type="ORF">NCTC12123_05132</name>
</gene>
<evidence type="ECO:0000259" key="5">
    <source>
        <dbReference type="PROSITE" id="PS50011"/>
    </source>
</evidence>
<keyword evidence="4" id="KW-0067">ATP-binding</keyword>
<dbReference type="PROSITE" id="PS50011">
    <property type="entry name" value="PROTEIN_KINASE_DOM"/>
    <property type="match status" value="1"/>
</dbReference>
<dbReference type="EC" id="2.7.11.1" evidence="6"/>
<feature type="domain" description="Protein kinase" evidence="5">
    <location>
        <begin position="1"/>
        <end position="139"/>
    </location>
</feature>
<dbReference type="InterPro" id="IPR011009">
    <property type="entry name" value="Kinase-like_dom_sf"/>
</dbReference>
<protein>
    <submittedName>
        <fullName evidence="6">PAS sensor protein</fullName>
        <ecNumber evidence="6">2.7.11.1</ecNumber>
    </submittedName>
</protein>
<evidence type="ECO:0000256" key="4">
    <source>
        <dbReference type="ARBA" id="ARBA00022840"/>
    </source>
</evidence>
<dbReference type="SUPFAM" id="SSF56112">
    <property type="entry name" value="Protein kinase-like (PK-like)"/>
    <property type="match status" value="1"/>
</dbReference>
<dbReference type="Gene3D" id="1.10.510.10">
    <property type="entry name" value="Transferase(Phosphotransferase) domain 1"/>
    <property type="match status" value="1"/>
</dbReference>
<dbReference type="EMBL" id="UFYI01000007">
    <property type="protein sequence ID" value="STD25616.1"/>
    <property type="molecule type" value="Genomic_DNA"/>
</dbReference>
<accession>A0A376FLF0</accession>
<dbReference type="Proteomes" id="UP000255163">
    <property type="component" value="Unassembled WGS sequence"/>
</dbReference>
<proteinExistence type="predicted"/>
<evidence type="ECO:0000256" key="1">
    <source>
        <dbReference type="ARBA" id="ARBA00022679"/>
    </source>
</evidence>
<keyword evidence="1 6" id="KW-0808">Transferase</keyword>
<sequence length="209" mass="22587">MFIHDATCRLGSFGLSSSLSDAVTQTRLAVSGGTPAYMSPEHTTRTQRPVDGRSDLYSLGMVLYELLTGRLPFELGENDRDNWAHYHIASAPLAPDAIRPDVPGMLSTIILKLLEKHPDNRYQTVDGLIADLRRCQATLTCEGEIVAFTPGQQDRTPAIHLADSLFATHPQANDVVAAFERVGQSLVPELVTIGGPSGIGKSSNYRDGA</sequence>
<dbReference type="AlphaFoldDB" id="A0A376FLF0"/>
<evidence type="ECO:0000313" key="7">
    <source>
        <dbReference type="Proteomes" id="UP000255163"/>
    </source>
</evidence>
<keyword evidence="3" id="KW-0418">Kinase</keyword>
<reference evidence="6 7" key="1">
    <citation type="submission" date="2018-06" db="EMBL/GenBank/DDBJ databases">
        <authorList>
            <consortium name="Pathogen Informatics"/>
            <person name="Doyle S."/>
        </authorList>
    </citation>
    <scope>NUCLEOTIDE SEQUENCE [LARGE SCALE GENOMIC DNA]</scope>
    <source>
        <strain evidence="6 7">NCTC12123</strain>
    </source>
</reference>